<dbReference type="RefSeq" id="WP_348392902.1">
    <property type="nucleotide sequence ID" value="NZ_CP134145.1"/>
</dbReference>
<evidence type="ECO:0000313" key="9">
    <source>
        <dbReference type="EMBL" id="WNC73792.1"/>
    </source>
</evidence>
<dbReference type="InterPro" id="IPR024791">
    <property type="entry name" value="Cyt_c/ubiquinol_Oxase_su3"/>
</dbReference>
<keyword evidence="3 6" id="KW-0812">Transmembrane</keyword>
<keyword evidence="5 7" id="KW-0472">Membrane</keyword>
<accession>A0ABY9TY91</accession>
<evidence type="ECO:0000256" key="4">
    <source>
        <dbReference type="ARBA" id="ARBA00022989"/>
    </source>
</evidence>
<evidence type="ECO:0000313" key="10">
    <source>
        <dbReference type="Proteomes" id="UP001258994"/>
    </source>
</evidence>
<dbReference type="Gene3D" id="1.20.120.80">
    <property type="entry name" value="Cytochrome c oxidase, subunit III, four-helix bundle"/>
    <property type="match status" value="1"/>
</dbReference>
<keyword evidence="4 7" id="KW-1133">Transmembrane helix</keyword>
<dbReference type="PANTHER" id="PTHR11403:SF6">
    <property type="entry name" value="NITRIC OXIDE REDUCTASE SUBUNIT E"/>
    <property type="match status" value="1"/>
</dbReference>
<feature type="transmembrane region" description="Helical" evidence="7">
    <location>
        <begin position="141"/>
        <end position="165"/>
    </location>
</feature>
<evidence type="ECO:0000256" key="5">
    <source>
        <dbReference type="ARBA" id="ARBA00023136"/>
    </source>
</evidence>
<gene>
    <name evidence="9" type="ORF">RGQ13_07335</name>
</gene>
<dbReference type="Proteomes" id="UP001258994">
    <property type="component" value="Chromosome"/>
</dbReference>
<dbReference type="InterPro" id="IPR000298">
    <property type="entry name" value="Cyt_c_oxidase-like_su3"/>
</dbReference>
<evidence type="ECO:0000259" key="8">
    <source>
        <dbReference type="PROSITE" id="PS50253"/>
    </source>
</evidence>
<dbReference type="Pfam" id="PF00510">
    <property type="entry name" value="COX3"/>
    <property type="match status" value="1"/>
</dbReference>
<feature type="domain" description="Heme-copper oxidase subunit III family profile" evidence="8">
    <location>
        <begin position="1"/>
        <end position="202"/>
    </location>
</feature>
<keyword evidence="10" id="KW-1185">Reference proteome</keyword>
<evidence type="ECO:0000256" key="2">
    <source>
        <dbReference type="ARBA" id="ARBA00010581"/>
    </source>
</evidence>
<feature type="transmembrane region" description="Helical" evidence="7">
    <location>
        <begin position="177"/>
        <end position="201"/>
    </location>
</feature>
<evidence type="ECO:0000256" key="1">
    <source>
        <dbReference type="ARBA" id="ARBA00004141"/>
    </source>
</evidence>
<comment type="similarity">
    <text evidence="2 6">Belongs to the cytochrome c oxidase subunit 3 family.</text>
</comment>
<dbReference type="PROSITE" id="PS50253">
    <property type="entry name" value="COX3"/>
    <property type="match status" value="1"/>
</dbReference>
<dbReference type="SUPFAM" id="SSF81452">
    <property type="entry name" value="Cytochrome c oxidase subunit III-like"/>
    <property type="match status" value="1"/>
</dbReference>
<evidence type="ECO:0000256" key="7">
    <source>
        <dbReference type="SAM" id="Phobius"/>
    </source>
</evidence>
<comment type="subcellular location">
    <subcellularLocation>
        <location evidence="6">Cell membrane</location>
        <topology evidence="6">Multi-pass membrane protein</topology>
    </subcellularLocation>
    <subcellularLocation>
        <location evidence="1">Membrane</location>
        <topology evidence="1">Multi-pass membrane protein</topology>
    </subcellularLocation>
</comment>
<protein>
    <submittedName>
        <fullName evidence="9">Cytochrome c oxidase subunit 3</fullName>
    </submittedName>
</protein>
<feature type="transmembrane region" description="Helical" evidence="7">
    <location>
        <begin position="104"/>
        <end position="121"/>
    </location>
</feature>
<feature type="transmembrane region" description="Helical" evidence="7">
    <location>
        <begin position="71"/>
        <end position="92"/>
    </location>
</feature>
<proteinExistence type="inferred from homology"/>
<organism evidence="9 10">
    <name type="scientific">Thalassotalea psychrophila</name>
    <dbReference type="NCBI Taxonomy" id="3065647"/>
    <lineage>
        <taxon>Bacteria</taxon>
        <taxon>Pseudomonadati</taxon>
        <taxon>Pseudomonadota</taxon>
        <taxon>Gammaproteobacteria</taxon>
        <taxon>Alteromonadales</taxon>
        <taxon>Colwelliaceae</taxon>
        <taxon>Thalassotalea</taxon>
    </lineage>
</organism>
<reference evidence="10" key="1">
    <citation type="submission" date="2023-09" db="EMBL/GenBank/DDBJ databases">
        <authorList>
            <person name="Li S."/>
            <person name="Li X."/>
            <person name="Zhang C."/>
            <person name="Zhao Z."/>
        </authorList>
    </citation>
    <scope>NUCLEOTIDE SEQUENCE [LARGE SCALE GENOMIC DNA]</scope>
    <source>
        <strain evidence="10">SQ149</strain>
    </source>
</reference>
<name>A0ABY9TY91_9GAMM</name>
<feature type="transmembrane region" description="Helical" evidence="7">
    <location>
        <begin position="29"/>
        <end position="51"/>
    </location>
</feature>
<evidence type="ECO:0000256" key="3">
    <source>
        <dbReference type="ARBA" id="ARBA00022692"/>
    </source>
</evidence>
<sequence>MNQYRSIKTDQLAGYAGISYEKKKIPAELGVWLFIIGDMLVFTALFVSYAMQRSDQVTLFTHSQTMLNQSFGVINTLLLLTGSLFVVLALHSARNGYKRALTRFLLLAISTGLLFFIVKIFEYSEKISQGYNLLSNDFFMYYFMLTGIHLLHVCVAIGVLIFLLCRYHHGDNDIRNLESGGVIWHMVDLLWIVLFPLIYLIK</sequence>
<dbReference type="InterPro" id="IPR035973">
    <property type="entry name" value="Cyt_c_oxidase_su3-like_sf"/>
</dbReference>
<dbReference type="InterPro" id="IPR013833">
    <property type="entry name" value="Cyt_c_oxidase_su3_a-hlx"/>
</dbReference>
<dbReference type="PANTHER" id="PTHR11403">
    <property type="entry name" value="CYTOCHROME C OXIDASE SUBUNIT III"/>
    <property type="match status" value="1"/>
</dbReference>
<dbReference type="EMBL" id="CP134145">
    <property type="protein sequence ID" value="WNC73792.1"/>
    <property type="molecule type" value="Genomic_DNA"/>
</dbReference>
<evidence type="ECO:0000256" key="6">
    <source>
        <dbReference type="RuleBase" id="RU003376"/>
    </source>
</evidence>